<sequence length="810" mass="91375">MQIHTGRHIILKKSSVKRLPEGHGSRVGSRHGRGFCAGRTVHILSVLALLYVIGTTLSGCSNTKYLAEGQKLYTGSTLDISKQAVDSAEITSDERKDLEEQMEELLRPVPNSSFLGLRFKLWVYNKTKTQKTKGIKHWLNQKFGEPPVLVSDVNLAKNSEVLQGYLQNNSYFQAAVDGSLDTTAKKGRAVYQIQPGPSYHIASVSFPKAKDSLSQAIKRATGRSILREGRKYNLDDIKDERVRIDNRLKNKGFYFFAPEDLLVKVDSTVGNHQVDMNVVVKPETSDKARRIYKIDSIFLYPDYSLRDTARHKSKMKQYGWYNVVDPHQTIKPYAFKNTVLMHPGDIYSRSLHNNSINRMINLGPYKFVKNKFVQHKEDSAKLDVYYYLTPYQGKSLQLELQGRTTSANFMGSQININWKNRNAFKGAEAFTVSLFGSTDLQMGGSNKGNNVYQGGIKTGITWPRFISPFDFKSDNAYIPHTNLSLGYSINRRVGLYTLNSFTGSFGYEWRENEKRSHNLNVINISYVNPTGVSPAYADSVAHSQNPTLAHVIDKQFTFGPSYSYTVTNTAQAFKRNTYYYNAAIDLSANLYGIITGANAREGKIKELFGQPFNQYVKIENEFRYFRRISRKSKLAARLMAGVGIPYGNSTILPYSKQFFIGGSNSLRGFRARSLGPGTYNVADVYNGSDFFPDQSGDIKIEGTVEYRPHLFGFMEGAVFADFGNIWLFNSNAGQPGGVFNGQFINQMAADAGVGLRFDLTVLILRLDVGMPIRKPWLEKGDRWVFDQIDFGSNSWRKDNLIFNIAIGYPF</sequence>
<dbReference type="RefSeq" id="WP_091397709.1">
    <property type="nucleotide sequence ID" value="NZ_FNQY01000010.1"/>
</dbReference>
<dbReference type="InterPro" id="IPR000184">
    <property type="entry name" value="Bac_surfAg_D15"/>
</dbReference>
<dbReference type="AlphaFoldDB" id="A0A1H3ZBG9"/>
<dbReference type="Proteomes" id="UP000199041">
    <property type="component" value="Unassembled WGS sequence"/>
</dbReference>
<name>A0A1H3ZBG9_9BACT</name>
<reference evidence="7 8" key="1">
    <citation type="submission" date="2016-10" db="EMBL/GenBank/DDBJ databases">
        <authorList>
            <person name="de Groot N.N."/>
        </authorList>
    </citation>
    <scope>NUCLEOTIDE SEQUENCE [LARGE SCALE GENOMIC DNA]</scope>
    <source>
        <strain evidence="7 8">Vu-144</strain>
    </source>
</reference>
<dbReference type="InterPro" id="IPR039910">
    <property type="entry name" value="D15-like"/>
</dbReference>
<evidence type="ECO:0000256" key="3">
    <source>
        <dbReference type="ARBA" id="ARBA00022729"/>
    </source>
</evidence>
<evidence type="ECO:0000256" key="1">
    <source>
        <dbReference type="ARBA" id="ARBA00004370"/>
    </source>
</evidence>
<dbReference type="EMBL" id="FNQY01000010">
    <property type="protein sequence ID" value="SEA20955.1"/>
    <property type="molecule type" value="Genomic_DNA"/>
</dbReference>
<dbReference type="Gene3D" id="2.40.160.50">
    <property type="entry name" value="membrane protein fhac: a member of the omp85/tpsb transporter family"/>
    <property type="match status" value="1"/>
</dbReference>
<dbReference type="STRING" id="551991.SAMN05192529_110130"/>
<comment type="subcellular location">
    <subcellularLocation>
        <location evidence="1">Membrane</location>
    </subcellularLocation>
</comment>
<keyword evidence="4" id="KW-0472">Membrane</keyword>
<feature type="domain" description="Bacterial surface antigen (D15)" evidence="6">
    <location>
        <begin position="450"/>
        <end position="785"/>
    </location>
</feature>
<dbReference type="OrthoDB" id="9814535at2"/>
<evidence type="ECO:0000256" key="4">
    <source>
        <dbReference type="ARBA" id="ARBA00023136"/>
    </source>
</evidence>
<protein>
    <submittedName>
        <fullName evidence="7">Outer membrane protein assembly factor BamA</fullName>
    </submittedName>
</protein>
<keyword evidence="8" id="KW-1185">Reference proteome</keyword>
<evidence type="ECO:0000259" key="6">
    <source>
        <dbReference type="Pfam" id="PF01103"/>
    </source>
</evidence>
<organism evidence="7 8">
    <name type="scientific">Arachidicoccus rhizosphaerae</name>
    <dbReference type="NCBI Taxonomy" id="551991"/>
    <lineage>
        <taxon>Bacteria</taxon>
        <taxon>Pseudomonadati</taxon>
        <taxon>Bacteroidota</taxon>
        <taxon>Chitinophagia</taxon>
        <taxon>Chitinophagales</taxon>
        <taxon>Chitinophagaceae</taxon>
        <taxon>Arachidicoccus</taxon>
    </lineage>
</organism>
<keyword evidence="3" id="KW-0732">Signal</keyword>
<evidence type="ECO:0000256" key="5">
    <source>
        <dbReference type="ARBA" id="ARBA00023237"/>
    </source>
</evidence>
<dbReference type="PANTHER" id="PTHR12815">
    <property type="entry name" value="SORTING AND ASSEMBLY MACHINERY SAMM50 PROTEIN FAMILY MEMBER"/>
    <property type="match status" value="1"/>
</dbReference>
<evidence type="ECO:0000313" key="7">
    <source>
        <dbReference type="EMBL" id="SEA20955.1"/>
    </source>
</evidence>
<keyword evidence="5" id="KW-0998">Cell outer membrane</keyword>
<gene>
    <name evidence="7" type="ORF">SAMN05192529_110130</name>
</gene>
<dbReference type="PANTHER" id="PTHR12815:SF47">
    <property type="entry name" value="TRANSLOCATION AND ASSEMBLY MODULE SUBUNIT TAMA"/>
    <property type="match status" value="1"/>
</dbReference>
<evidence type="ECO:0000256" key="2">
    <source>
        <dbReference type="ARBA" id="ARBA00022692"/>
    </source>
</evidence>
<evidence type="ECO:0000313" key="8">
    <source>
        <dbReference type="Proteomes" id="UP000199041"/>
    </source>
</evidence>
<keyword evidence="2" id="KW-0812">Transmembrane</keyword>
<dbReference type="GO" id="GO:0019867">
    <property type="term" value="C:outer membrane"/>
    <property type="evidence" value="ECO:0007669"/>
    <property type="project" value="InterPro"/>
</dbReference>
<accession>A0A1H3ZBG9</accession>
<dbReference type="Pfam" id="PF01103">
    <property type="entry name" value="Omp85"/>
    <property type="match status" value="1"/>
</dbReference>
<proteinExistence type="predicted"/>